<dbReference type="EMBL" id="MVGT01000923">
    <property type="protein sequence ID" value="OVA15094.1"/>
    <property type="molecule type" value="Genomic_DNA"/>
</dbReference>
<name>A0A200QX72_MACCD</name>
<gene>
    <name evidence="2" type="ORF">BVC80_947g3</name>
</gene>
<comment type="caution">
    <text evidence="2">The sequence shown here is derived from an EMBL/GenBank/DDBJ whole genome shotgun (WGS) entry which is preliminary data.</text>
</comment>
<reference evidence="2 3" key="1">
    <citation type="journal article" date="2017" name="Mol. Plant">
        <title>The Genome of Medicinal Plant Macleaya cordata Provides New Insights into Benzylisoquinoline Alkaloids Metabolism.</title>
        <authorList>
            <person name="Liu X."/>
            <person name="Liu Y."/>
            <person name="Huang P."/>
            <person name="Ma Y."/>
            <person name="Qing Z."/>
            <person name="Tang Q."/>
            <person name="Cao H."/>
            <person name="Cheng P."/>
            <person name="Zheng Y."/>
            <person name="Yuan Z."/>
            <person name="Zhou Y."/>
            <person name="Liu J."/>
            <person name="Tang Z."/>
            <person name="Zhuo Y."/>
            <person name="Zhang Y."/>
            <person name="Yu L."/>
            <person name="Huang J."/>
            <person name="Yang P."/>
            <person name="Peng Q."/>
            <person name="Zhang J."/>
            <person name="Jiang W."/>
            <person name="Zhang Z."/>
            <person name="Lin K."/>
            <person name="Ro D.K."/>
            <person name="Chen X."/>
            <person name="Xiong X."/>
            <person name="Shang Y."/>
            <person name="Huang S."/>
            <person name="Zeng J."/>
        </authorList>
    </citation>
    <scope>NUCLEOTIDE SEQUENCE [LARGE SCALE GENOMIC DNA]</scope>
    <source>
        <strain evidence="3">cv. BLH2017</strain>
        <tissue evidence="2">Root</tissue>
    </source>
</reference>
<dbReference type="InParanoid" id="A0A200QX72"/>
<dbReference type="PANTHER" id="PTHR44137:SF32">
    <property type="entry name" value="DNAJ HEAT SHOCK AMINO-TERMINAL DOMAIN PROTEIN"/>
    <property type="match status" value="1"/>
</dbReference>
<keyword evidence="3" id="KW-1185">Reference proteome</keyword>
<feature type="domain" description="J" evidence="1">
    <location>
        <begin position="1"/>
        <end position="42"/>
    </location>
</feature>
<proteinExistence type="predicted"/>
<dbReference type="OrthoDB" id="10250354at2759"/>
<evidence type="ECO:0000313" key="2">
    <source>
        <dbReference type="EMBL" id="OVA15094.1"/>
    </source>
</evidence>
<dbReference type="InterPro" id="IPR001623">
    <property type="entry name" value="DnaJ_domain"/>
</dbReference>
<dbReference type="InterPro" id="IPR036869">
    <property type="entry name" value="J_dom_sf"/>
</dbReference>
<dbReference type="Gene3D" id="1.10.287.110">
    <property type="entry name" value="DnaJ domain"/>
    <property type="match status" value="1"/>
</dbReference>
<dbReference type="CDD" id="cd06257">
    <property type="entry name" value="DnaJ"/>
    <property type="match status" value="1"/>
</dbReference>
<evidence type="ECO:0000313" key="3">
    <source>
        <dbReference type="Proteomes" id="UP000195402"/>
    </source>
</evidence>
<dbReference type="Pfam" id="PF00226">
    <property type="entry name" value="DnaJ"/>
    <property type="match status" value="1"/>
</dbReference>
<sequence length="102" mass="11701">MAMMVHPDKNNSVAVEGAFKLILDAWNVLSNESTRMGYDLRSGRDIIKKKTGRSSSTSSRTEFGNKFYPKCLIMPCRIQIINKCSSIRCKNCCKRFIFIRRS</sequence>
<protein>
    <submittedName>
        <fullName evidence="2">DnaJ domain</fullName>
    </submittedName>
</protein>
<organism evidence="2 3">
    <name type="scientific">Macleaya cordata</name>
    <name type="common">Five-seeded plume-poppy</name>
    <name type="synonym">Bocconia cordata</name>
    <dbReference type="NCBI Taxonomy" id="56857"/>
    <lineage>
        <taxon>Eukaryota</taxon>
        <taxon>Viridiplantae</taxon>
        <taxon>Streptophyta</taxon>
        <taxon>Embryophyta</taxon>
        <taxon>Tracheophyta</taxon>
        <taxon>Spermatophyta</taxon>
        <taxon>Magnoliopsida</taxon>
        <taxon>Ranunculales</taxon>
        <taxon>Papaveraceae</taxon>
        <taxon>Papaveroideae</taxon>
        <taxon>Macleaya</taxon>
    </lineage>
</organism>
<dbReference type="PROSITE" id="PS50076">
    <property type="entry name" value="DNAJ_2"/>
    <property type="match status" value="1"/>
</dbReference>
<dbReference type="SUPFAM" id="SSF46565">
    <property type="entry name" value="Chaperone J-domain"/>
    <property type="match status" value="1"/>
</dbReference>
<accession>A0A200QX72</accession>
<dbReference type="InterPro" id="IPR018253">
    <property type="entry name" value="DnaJ_domain_CS"/>
</dbReference>
<evidence type="ECO:0000259" key="1">
    <source>
        <dbReference type="PROSITE" id="PS50076"/>
    </source>
</evidence>
<dbReference type="PANTHER" id="PTHR44137">
    <property type="entry name" value="BNAC03G44070D PROTEIN"/>
    <property type="match status" value="1"/>
</dbReference>
<dbReference type="PROSITE" id="PS00636">
    <property type="entry name" value="DNAJ_1"/>
    <property type="match status" value="1"/>
</dbReference>
<dbReference type="STRING" id="56857.A0A200QX72"/>
<dbReference type="Proteomes" id="UP000195402">
    <property type="component" value="Unassembled WGS sequence"/>
</dbReference>
<dbReference type="AlphaFoldDB" id="A0A200QX72"/>